<feature type="transmembrane region" description="Helical" evidence="20">
    <location>
        <begin position="159"/>
        <end position="177"/>
    </location>
</feature>
<evidence type="ECO:0000256" key="3">
    <source>
        <dbReference type="ARBA" id="ARBA00004991"/>
    </source>
</evidence>
<keyword evidence="12" id="KW-0443">Lipid metabolism</keyword>
<dbReference type="Proteomes" id="UP001202479">
    <property type="component" value="Unassembled WGS sequence"/>
</dbReference>
<dbReference type="GeneID" id="73380700"/>
<dbReference type="EMBL" id="JAHUZD010000107">
    <property type="protein sequence ID" value="KAI3404183.2"/>
    <property type="molecule type" value="Genomic_DNA"/>
</dbReference>
<dbReference type="GO" id="GO:0000166">
    <property type="term" value="F:nucleotide binding"/>
    <property type="evidence" value="ECO:0007669"/>
    <property type="project" value="UniProtKB-KW"/>
</dbReference>
<dbReference type="InterPro" id="IPR036291">
    <property type="entry name" value="NAD(P)-bd_dom_sf"/>
</dbReference>
<comment type="similarity">
    <text evidence="4">Belongs to the short-chain dehydrogenases/reductases (SDR) family.</text>
</comment>
<keyword evidence="13 20" id="KW-0472">Membrane</keyword>
<evidence type="ECO:0000256" key="11">
    <source>
        <dbReference type="ARBA" id="ARBA00023002"/>
    </source>
</evidence>
<evidence type="ECO:0000256" key="9">
    <source>
        <dbReference type="ARBA" id="ARBA00022919"/>
    </source>
</evidence>
<dbReference type="InterPro" id="IPR045022">
    <property type="entry name" value="KDSR-like"/>
</dbReference>
<comment type="pathway">
    <text evidence="2">Lipid metabolism; sphingolipid metabolism.</text>
</comment>
<evidence type="ECO:0000256" key="7">
    <source>
        <dbReference type="ARBA" id="ARBA00022824"/>
    </source>
</evidence>
<comment type="caution">
    <text evidence="21">The sequence shown here is derived from an EMBL/GenBank/DDBJ whole genome shotgun (WGS) entry which is preliminary data.</text>
</comment>
<dbReference type="PRINTS" id="PR00081">
    <property type="entry name" value="GDHRDH"/>
</dbReference>
<evidence type="ECO:0000256" key="12">
    <source>
        <dbReference type="ARBA" id="ARBA00023098"/>
    </source>
</evidence>
<evidence type="ECO:0000256" key="20">
    <source>
        <dbReference type="SAM" id="Phobius"/>
    </source>
</evidence>
<name>A0AAI9WXL0_9ASCO</name>
<evidence type="ECO:0000256" key="1">
    <source>
        <dbReference type="ARBA" id="ARBA00004389"/>
    </source>
</evidence>
<dbReference type="GO" id="GO:0047560">
    <property type="term" value="F:3-dehydrosphinganine reductase activity"/>
    <property type="evidence" value="ECO:0007669"/>
    <property type="project" value="UniProtKB-EC"/>
</dbReference>
<evidence type="ECO:0000313" key="22">
    <source>
        <dbReference type="Proteomes" id="UP001202479"/>
    </source>
</evidence>
<reference evidence="21" key="1">
    <citation type="journal article" date="2022" name="DNA Res.">
        <title>Genome analysis of five recently described species of the CUG-Ser clade uncovers Candida theae as a new hybrid lineage with pathogenic potential in the Candida parapsilosis species complex.</title>
        <authorList>
            <person name="Mixao V."/>
            <person name="Del Olmo V."/>
            <person name="Hegedusova E."/>
            <person name="Saus E."/>
            <person name="Pryszcz L."/>
            <person name="Cillingova A."/>
            <person name="Nosek J."/>
            <person name="Gabaldon T."/>
        </authorList>
    </citation>
    <scope>NUCLEOTIDE SEQUENCE</scope>
    <source>
        <strain evidence="21">CBS 10844</strain>
    </source>
</reference>
<evidence type="ECO:0000256" key="14">
    <source>
        <dbReference type="ARBA" id="ARBA00026112"/>
    </source>
</evidence>
<evidence type="ECO:0000256" key="13">
    <source>
        <dbReference type="ARBA" id="ARBA00023136"/>
    </source>
</evidence>
<dbReference type="RefSeq" id="XP_049179928.1">
    <property type="nucleotide sequence ID" value="XM_049324379.1"/>
</dbReference>
<evidence type="ECO:0000256" key="19">
    <source>
        <dbReference type="ARBA" id="ARBA00048930"/>
    </source>
</evidence>
<dbReference type="GO" id="GO:0030148">
    <property type="term" value="P:sphingolipid biosynthetic process"/>
    <property type="evidence" value="ECO:0007669"/>
    <property type="project" value="InterPro"/>
</dbReference>
<comment type="catalytic activity">
    <reaction evidence="19">
        <text>sphinganine + NADP(+) = 3-oxosphinganine + NADPH + H(+)</text>
        <dbReference type="Rhea" id="RHEA:22640"/>
        <dbReference type="ChEBI" id="CHEBI:15378"/>
        <dbReference type="ChEBI" id="CHEBI:57783"/>
        <dbReference type="ChEBI" id="CHEBI:57817"/>
        <dbReference type="ChEBI" id="CHEBI:58299"/>
        <dbReference type="ChEBI" id="CHEBI:58349"/>
        <dbReference type="EC" id="1.1.1.102"/>
    </reaction>
    <physiologicalReaction direction="right-to-left" evidence="19">
        <dbReference type="Rhea" id="RHEA:22642"/>
    </physiologicalReaction>
</comment>
<dbReference type="FunFam" id="3.40.50.720:FF:000578">
    <property type="entry name" value="3-ketodihydrosphingosine reductase"/>
    <property type="match status" value="1"/>
</dbReference>
<sequence length="309" mass="34563">MWFSKSHFNVDGKTALIVGASQGLGVDLARKLYLQNCSIVLVARTTEKLQFHGKSILALETGPSHTAKVTYFTCDASKYEDCQRLWKDTYSSGFEPNVIICCAGSSMPKLFNDLTANDISLGIDVNYKTAVNIVHSGFKYMLTSQPSTTLSKDWPQRHIVLFGSVVGFFPFIGYGQYAPMKAAIDSLSIILRQELKPYNFRVSCVYPGNFQSEGFEEEQRTKPQITKTIEGPSKPISGEECAGIIIDKLSKGYDTITTDFIGWLLSCSVLGVRPHQWWIFQVIVSFIFSIIEPIVMWTIGRDIANSFKK</sequence>
<protein>
    <recommendedName>
        <fullName evidence="15">3-ketodihydrosphingosine reductase TSC10</fullName>
        <ecNumber evidence="14">1.1.1.102</ecNumber>
    </recommendedName>
    <alternativeName>
        <fullName evidence="17">3-dehydrosphinganine reductase</fullName>
    </alternativeName>
    <alternativeName>
        <fullName evidence="16">KDS reductase</fullName>
    </alternativeName>
</protein>
<dbReference type="PANTHER" id="PTHR43550:SF3">
    <property type="entry name" value="3-KETODIHYDROSPHINGOSINE REDUCTASE"/>
    <property type="match status" value="1"/>
</dbReference>
<dbReference type="EC" id="1.1.1.102" evidence="14"/>
<evidence type="ECO:0000256" key="17">
    <source>
        <dbReference type="ARBA" id="ARBA00032891"/>
    </source>
</evidence>
<dbReference type="GO" id="GO:0006666">
    <property type="term" value="P:3-keto-sphinganine metabolic process"/>
    <property type="evidence" value="ECO:0007669"/>
    <property type="project" value="InterPro"/>
</dbReference>
<keyword evidence="10 20" id="KW-1133">Transmembrane helix</keyword>
<evidence type="ECO:0000256" key="2">
    <source>
        <dbReference type="ARBA" id="ARBA00004760"/>
    </source>
</evidence>
<proteinExistence type="inferred from homology"/>
<evidence type="ECO:0000256" key="4">
    <source>
        <dbReference type="ARBA" id="ARBA00006484"/>
    </source>
</evidence>
<dbReference type="Gene3D" id="3.40.50.720">
    <property type="entry name" value="NAD(P)-binding Rossmann-like Domain"/>
    <property type="match status" value="1"/>
</dbReference>
<evidence type="ECO:0000256" key="16">
    <source>
        <dbReference type="ARBA" id="ARBA00029797"/>
    </source>
</evidence>
<keyword evidence="9" id="KW-0746">Sphingolipid metabolism</keyword>
<evidence type="ECO:0000256" key="8">
    <source>
        <dbReference type="ARBA" id="ARBA00022857"/>
    </source>
</evidence>
<evidence type="ECO:0000256" key="6">
    <source>
        <dbReference type="ARBA" id="ARBA00022741"/>
    </source>
</evidence>
<comment type="subcellular location">
    <subcellularLocation>
        <location evidence="1">Endoplasmic reticulum membrane</location>
        <topology evidence="1">Single-pass membrane protein</topology>
    </subcellularLocation>
</comment>
<organism evidence="21 22">
    <name type="scientific">Candida oxycetoniae</name>
    <dbReference type="NCBI Taxonomy" id="497107"/>
    <lineage>
        <taxon>Eukaryota</taxon>
        <taxon>Fungi</taxon>
        <taxon>Dikarya</taxon>
        <taxon>Ascomycota</taxon>
        <taxon>Saccharomycotina</taxon>
        <taxon>Pichiomycetes</taxon>
        <taxon>Debaryomycetaceae</taxon>
        <taxon>Candida/Lodderomyces clade</taxon>
        <taxon>Candida</taxon>
    </lineage>
</organism>
<dbReference type="Pfam" id="PF00106">
    <property type="entry name" value="adh_short"/>
    <property type="match status" value="1"/>
</dbReference>
<keyword evidence="22" id="KW-1185">Reference proteome</keyword>
<dbReference type="SUPFAM" id="SSF51735">
    <property type="entry name" value="NAD(P)-binding Rossmann-fold domains"/>
    <property type="match status" value="1"/>
</dbReference>
<evidence type="ECO:0000256" key="10">
    <source>
        <dbReference type="ARBA" id="ARBA00022989"/>
    </source>
</evidence>
<evidence type="ECO:0000313" key="21">
    <source>
        <dbReference type="EMBL" id="KAI3404183.2"/>
    </source>
</evidence>
<keyword evidence="7" id="KW-0256">Endoplasmic reticulum</keyword>
<comment type="function">
    <text evidence="18">Catalyzes the reduction of 3'-oxosphinganine (3-ketodihydrosphingosine/KDS) to sphinganine (dihydrosphingosine/DHS), the second step of de novo sphingolipid biosynthesis.</text>
</comment>
<evidence type="ECO:0000256" key="5">
    <source>
        <dbReference type="ARBA" id="ARBA00022692"/>
    </source>
</evidence>
<comment type="pathway">
    <text evidence="3">Sphingolipid metabolism.</text>
</comment>
<dbReference type="CDD" id="cd08939">
    <property type="entry name" value="KDSR-like_SDR_c"/>
    <property type="match status" value="1"/>
</dbReference>
<dbReference type="InterPro" id="IPR002347">
    <property type="entry name" value="SDR_fam"/>
</dbReference>
<feature type="transmembrane region" description="Helical" evidence="20">
    <location>
        <begin position="278"/>
        <end position="299"/>
    </location>
</feature>
<evidence type="ECO:0000256" key="18">
    <source>
        <dbReference type="ARBA" id="ARBA00044737"/>
    </source>
</evidence>
<keyword evidence="8" id="KW-0521">NADP</keyword>
<keyword evidence="11" id="KW-0560">Oxidoreductase</keyword>
<keyword evidence="6" id="KW-0547">Nucleotide-binding</keyword>
<gene>
    <name evidence="21" type="ORF">KGF56_003083</name>
</gene>
<dbReference type="PANTHER" id="PTHR43550">
    <property type="entry name" value="3-KETODIHYDROSPHINGOSINE REDUCTASE"/>
    <property type="match status" value="1"/>
</dbReference>
<dbReference type="GO" id="GO:0005789">
    <property type="term" value="C:endoplasmic reticulum membrane"/>
    <property type="evidence" value="ECO:0007669"/>
    <property type="project" value="UniProtKB-SubCell"/>
</dbReference>
<accession>A0AAI9WXL0</accession>
<evidence type="ECO:0000256" key="15">
    <source>
        <dbReference type="ARBA" id="ARBA00026241"/>
    </source>
</evidence>
<keyword evidence="5 20" id="KW-0812">Transmembrane</keyword>
<dbReference type="AlphaFoldDB" id="A0AAI9WXL0"/>